<reference evidence="1" key="2">
    <citation type="journal article" date="2021" name="PeerJ">
        <title>Extensive microbial diversity within the chicken gut microbiome revealed by metagenomics and culture.</title>
        <authorList>
            <person name="Gilroy R."/>
            <person name="Ravi A."/>
            <person name="Getino M."/>
            <person name="Pursley I."/>
            <person name="Horton D.L."/>
            <person name="Alikhan N.F."/>
            <person name="Baker D."/>
            <person name="Gharbi K."/>
            <person name="Hall N."/>
            <person name="Watson M."/>
            <person name="Adriaenssens E.M."/>
            <person name="Foster-Nyarko E."/>
            <person name="Jarju S."/>
            <person name="Secka A."/>
            <person name="Antonio M."/>
            <person name="Oren A."/>
            <person name="Chaudhuri R.R."/>
            <person name="La Ragione R."/>
            <person name="Hildebrand F."/>
            <person name="Pallen M.J."/>
        </authorList>
    </citation>
    <scope>NUCLEOTIDE SEQUENCE</scope>
    <source>
        <strain evidence="1">35461</strain>
    </source>
</reference>
<dbReference type="Proteomes" id="UP000886845">
    <property type="component" value="Unassembled WGS sequence"/>
</dbReference>
<evidence type="ECO:0008006" key="3">
    <source>
        <dbReference type="Google" id="ProtNLM"/>
    </source>
</evidence>
<name>A0A9D1NNQ9_9BACT</name>
<gene>
    <name evidence="1" type="ORF">IAC79_06645</name>
</gene>
<proteinExistence type="predicted"/>
<comment type="caution">
    <text evidence="1">The sequence shown here is derived from an EMBL/GenBank/DDBJ whole genome shotgun (WGS) entry which is preliminary data.</text>
</comment>
<sequence length="609" mass="65270">MRFGRNILILLAVVVALAAALVAERLMRPGAPLPEGSPLFPVPPEAVSAIEWDGESAVRIRRDGEFWRMDRPYPGVLCDAAAVSALLDALQALRVDAYLGPAADSDFRVARHLTVHTAETDHVRGFGGRQRMPLAQTLAEVDGALVAVEAEAVAALLDRTPESLRTKTLIPLSPDRIRAVEWLAPRTPLTRLTRKANGQWEVSQPFRFEVQDAKVAEALRTLTAPDAVAAYCLPADGAPTPAGRPPVDDEDLEACGLDDAHALRLTLHVQGLGDPITLRFGRTNPDPSHPDTVFCLPNDAEPTAIVAVPRALPALFGPDGPFAPDLGDLPILGAHLDATRLTVTRRDAPDAPVVALTRRDGGWLLDKPVGLPADDAAVKTLLDTLAALAGAQAGSERPAAEPFCAIAVEGPEGTATLECFEAPGGDRLLWRADQGRLYRVRADAFPARLLEPGLRHALLDRTVLAVPAGQIRQIDVRRRDGAHCVAARGTLDAFAWETRLPAGLFVDQDTVNAWLARFADLRALRVLRDAPVAFDGLSDYGLEPPLLRLTLDLDGASGGALRQVLLIGDRDPATGAAPALIQGRPILYELAPEDVDLLLRWPMKGALHD</sequence>
<dbReference type="AlphaFoldDB" id="A0A9D1NNQ9"/>
<reference evidence="1" key="1">
    <citation type="submission" date="2020-10" db="EMBL/GenBank/DDBJ databases">
        <authorList>
            <person name="Gilroy R."/>
        </authorList>
    </citation>
    <scope>NUCLEOTIDE SEQUENCE</scope>
    <source>
        <strain evidence="1">35461</strain>
    </source>
</reference>
<protein>
    <recommendedName>
        <fullName evidence="3">DUF4340 domain-containing protein</fullName>
    </recommendedName>
</protein>
<evidence type="ECO:0000313" key="2">
    <source>
        <dbReference type="Proteomes" id="UP000886845"/>
    </source>
</evidence>
<evidence type="ECO:0000313" key="1">
    <source>
        <dbReference type="EMBL" id="HIV09773.1"/>
    </source>
</evidence>
<organism evidence="1 2">
    <name type="scientific">Candidatus Spyradenecus faecavium</name>
    <dbReference type="NCBI Taxonomy" id="2840947"/>
    <lineage>
        <taxon>Bacteria</taxon>
        <taxon>Pseudomonadati</taxon>
        <taxon>Lentisphaerota</taxon>
        <taxon>Lentisphaeria</taxon>
        <taxon>Lentisphaerales</taxon>
        <taxon>Lentisphaeraceae</taxon>
        <taxon>Lentisphaeraceae incertae sedis</taxon>
        <taxon>Candidatus Spyradenecus</taxon>
    </lineage>
</organism>
<dbReference type="EMBL" id="DVOR01000215">
    <property type="protein sequence ID" value="HIV09773.1"/>
    <property type="molecule type" value="Genomic_DNA"/>
</dbReference>
<accession>A0A9D1NNQ9</accession>